<dbReference type="SUPFAM" id="SSF53955">
    <property type="entry name" value="Lysozyme-like"/>
    <property type="match status" value="1"/>
</dbReference>
<dbReference type="Pfam" id="PF01464">
    <property type="entry name" value="SLT"/>
    <property type="match status" value="1"/>
</dbReference>
<dbReference type="EMBL" id="CP031165">
    <property type="protein sequence ID" value="AXV08709.1"/>
    <property type="molecule type" value="Genomic_DNA"/>
</dbReference>
<dbReference type="KEGG" id="euz:DVS28_a4041"/>
<evidence type="ECO:0000313" key="4">
    <source>
        <dbReference type="Proteomes" id="UP000264006"/>
    </source>
</evidence>
<gene>
    <name evidence="3" type="ORF">DVS28_a4041</name>
</gene>
<dbReference type="PANTHER" id="PTHR37423">
    <property type="entry name" value="SOLUBLE LYTIC MUREIN TRANSGLYCOSYLASE-RELATED"/>
    <property type="match status" value="1"/>
</dbReference>
<evidence type="ECO:0000313" key="3">
    <source>
        <dbReference type="EMBL" id="AXV08709.1"/>
    </source>
</evidence>
<evidence type="ECO:0000256" key="1">
    <source>
        <dbReference type="SAM" id="Phobius"/>
    </source>
</evidence>
<keyword evidence="1" id="KW-1133">Transmembrane helix</keyword>
<keyword evidence="1" id="KW-0812">Transmembrane</keyword>
<dbReference type="AlphaFoldDB" id="A0A346Y2L2"/>
<sequence length="214" mass="21780">MTTITTTPTACINGTAILGAAAALAVLWLLAGPLGSIGAASDVSFESSADADAQPMDEAGPAVPLAHRPAVHPAAATEGPVAAALDAAAAEHGVDRSLVRAVAWVESSFRATVRSDAGAVGIMQLMPATVVHAEELVGHDLDPLDVQDNVRGGAAYLAHLLDRADGDVAHALAAYHQGWAGVMRDGVSSTSAGYVDRVMDLHQQLEGHRSGAWA</sequence>
<organism evidence="3 4">
    <name type="scientific">Euzebya pacifica</name>
    <dbReference type="NCBI Taxonomy" id="1608957"/>
    <lineage>
        <taxon>Bacteria</taxon>
        <taxon>Bacillati</taxon>
        <taxon>Actinomycetota</taxon>
        <taxon>Nitriliruptoria</taxon>
        <taxon>Euzebyales</taxon>
    </lineage>
</organism>
<dbReference type="InterPro" id="IPR008258">
    <property type="entry name" value="Transglycosylase_SLT_dom_1"/>
</dbReference>
<accession>A0A346Y2L2</accession>
<proteinExistence type="predicted"/>
<dbReference type="PANTHER" id="PTHR37423:SF2">
    <property type="entry name" value="MEMBRANE-BOUND LYTIC MUREIN TRANSGLYCOSYLASE C"/>
    <property type="match status" value="1"/>
</dbReference>
<reference evidence="3 4" key="1">
    <citation type="submission" date="2018-09" db="EMBL/GenBank/DDBJ databases">
        <title>Complete genome sequence of Euzebya sp. DY32-46 isolated from seawater of Pacific Ocean.</title>
        <authorList>
            <person name="Xu L."/>
            <person name="Wu Y.-H."/>
            <person name="Xu X.-W."/>
        </authorList>
    </citation>
    <scope>NUCLEOTIDE SEQUENCE [LARGE SCALE GENOMIC DNA]</scope>
    <source>
        <strain evidence="3 4">DY32-46</strain>
    </source>
</reference>
<dbReference type="InterPro" id="IPR023346">
    <property type="entry name" value="Lysozyme-like_dom_sf"/>
</dbReference>
<feature type="transmembrane region" description="Helical" evidence="1">
    <location>
        <begin position="12"/>
        <end position="31"/>
    </location>
</feature>
<evidence type="ECO:0000259" key="2">
    <source>
        <dbReference type="Pfam" id="PF01464"/>
    </source>
</evidence>
<name>A0A346Y2L2_9ACTN</name>
<dbReference type="CDD" id="cd00254">
    <property type="entry name" value="LT-like"/>
    <property type="match status" value="1"/>
</dbReference>
<dbReference type="OrthoDB" id="5244690at2"/>
<dbReference type="Gene3D" id="1.10.530.10">
    <property type="match status" value="1"/>
</dbReference>
<feature type="domain" description="Transglycosylase SLT" evidence="2">
    <location>
        <begin position="86"/>
        <end position="185"/>
    </location>
</feature>
<dbReference type="Proteomes" id="UP000264006">
    <property type="component" value="Chromosome"/>
</dbReference>
<dbReference type="RefSeq" id="WP_114593015.1">
    <property type="nucleotide sequence ID" value="NZ_CP031165.1"/>
</dbReference>
<protein>
    <submittedName>
        <fullName evidence="3">Soluble lytic murein transglycosylase</fullName>
    </submittedName>
</protein>
<keyword evidence="4" id="KW-1185">Reference proteome</keyword>
<keyword evidence="1" id="KW-0472">Membrane</keyword>